<dbReference type="STRING" id="1884432.SAMN05518683_10821"/>
<feature type="transmembrane region" description="Helical" evidence="1">
    <location>
        <begin position="171"/>
        <end position="200"/>
    </location>
</feature>
<dbReference type="EMBL" id="FOXD01000008">
    <property type="protein sequence ID" value="SFP64855.1"/>
    <property type="molecule type" value="Genomic_DNA"/>
</dbReference>
<evidence type="ECO:0008006" key="4">
    <source>
        <dbReference type="Google" id="ProtNLM"/>
    </source>
</evidence>
<proteinExistence type="predicted"/>
<feature type="transmembrane region" description="Helical" evidence="1">
    <location>
        <begin position="48"/>
        <end position="68"/>
    </location>
</feature>
<dbReference type="Proteomes" id="UP000198892">
    <property type="component" value="Unassembled WGS sequence"/>
</dbReference>
<reference evidence="3" key="1">
    <citation type="submission" date="2016-10" db="EMBL/GenBank/DDBJ databases">
        <authorList>
            <person name="Varghese N."/>
            <person name="Submissions S."/>
        </authorList>
    </citation>
    <scope>NUCLEOTIDE SEQUENCE [LARGE SCALE GENOMIC DNA]</scope>
    <source>
        <strain evidence="3">S7</strain>
    </source>
</reference>
<feature type="transmembrane region" description="Helical" evidence="1">
    <location>
        <begin position="89"/>
        <end position="115"/>
    </location>
</feature>
<keyword evidence="3" id="KW-1185">Reference proteome</keyword>
<accession>A0A1I5S2C0</accession>
<feature type="transmembrane region" description="Helical" evidence="1">
    <location>
        <begin position="226"/>
        <end position="250"/>
    </location>
</feature>
<dbReference type="OrthoDB" id="1786466at2"/>
<keyword evidence="1" id="KW-1133">Transmembrane helix</keyword>
<dbReference type="AlphaFoldDB" id="A0A1I5S2C0"/>
<keyword evidence="1" id="KW-0812">Transmembrane</keyword>
<name>A0A1I5S2C0_9BACI</name>
<protein>
    <recommendedName>
        <fullName evidence="4">ABC-2 type transport system permease protein</fullName>
    </recommendedName>
</protein>
<feature type="transmembrane region" description="Helical" evidence="1">
    <location>
        <begin position="135"/>
        <end position="164"/>
    </location>
</feature>
<gene>
    <name evidence="2" type="ORF">SAMN05518683_10821</name>
</gene>
<organism evidence="2 3">
    <name type="scientific">Salibacterium halotolerans</name>
    <dbReference type="NCBI Taxonomy" id="1884432"/>
    <lineage>
        <taxon>Bacteria</taxon>
        <taxon>Bacillati</taxon>
        <taxon>Bacillota</taxon>
        <taxon>Bacilli</taxon>
        <taxon>Bacillales</taxon>
        <taxon>Bacillaceae</taxon>
    </lineage>
</organism>
<dbReference type="RefSeq" id="WP_093336701.1">
    <property type="nucleotide sequence ID" value="NZ_FOXD01000008.1"/>
</dbReference>
<sequence length="256" mass="28828">MQDWGNLLKKELRLGLPAFWIVVGALLFIGGVASYIGGRNEVLNETLFIFSGVAFLLMSLYLSFYFIFSMTAETKRLHLWLHHKRSAVSLLLAKMTSGVIYQVIVMAFLVVIAFVTVTQVQWNAIPNGWNLAVSAAAFLSIHIVLYSIYTSMALLFFWMVFLLMKKVMPTIVSVCFTVIIAIAALSAFGWLGGTAFYAAISEWGSINMENLFFWVNFSFLQIETPVIYIGSYVLDILLTVVLFILSAWILDRKVEV</sequence>
<evidence type="ECO:0000313" key="3">
    <source>
        <dbReference type="Proteomes" id="UP000198892"/>
    </source>
</evidence>
<keyword evidence="1" id="KW-0472">Membrane</keyword>
<evidence type="ECO:0000256" key="1">
    <source>
        <dbReference type="SAM" id="Phobius"/>
    </source>
</evidence>
<evidence type="ECO:0000313" key="2">
    <source>
        <dbReference type="EMBL" id="SFP64855.1"/>
    </source>
</evidence>
<feature type="transmembrane region" description="Helical" evidence="1">
    <location>
        <begin position="12"/>
        <end position="36"/>
    </location>
</feature>